<dbReference type="InterPro" id="IPR032675">
    <property type="entry name" value="LRR_dom_sf"/>
</dbReference>
<dbReference type="GeneID" id="115752254"/>
<dbReference type="Pfam" id="PF00931">
    <property type="entry name" value="NB-ARC"/>
    <property type="match status" value="1"/>
</dbReference>
<organism evidence="7 8">
    <name type="scientific">Rhodamnia argentea</name>
    <dbReference type="NCBI Taxonomy" id="178133"/>
    <lineage>
        <taxon>Eukaryota</taxon>
        <taxon>Viridiplantae</taxon>
        <taxon>Streptophyta</taxon>
        <taxon>Embryophyta</taxon>
        <taxon>Tracheophyta</taxon>
        <taxon>Spermatophyta</taxon>
        <taxon>Magnoliopsida</taxon>
        <taxon>eudicotyledons</taxon>
        <taxon>Gunneridae</taxon>
        <taxon>Pentapetalae</taxon>
        <taxon>rosids</taxon>
        <taxon>malvids</taxon>
        <taxon>Myrtales</taxon>
        <taxon>Myrtaceae</taxon>
        <taxon>Myrtoideae</taxon>
        <taxon>Myrteae</taxon>
        <taxon>Australasian group</taxon>
        <taxon>Rhodamnia</taxon>
    </lineage>
</organism>
<dbReference type="PANTHER" id="PTHR23155:SF955">
    <property type="entry name" value="AAA+ ATPASE DOMAIN-CONTAINING PROTEIN"/>
    <property type="match status" value="1"/>
</dbReference>
<dbReference type="RefSeq" id="XP_030546333.1">
    <property type="nucleotide sequence ID" value="XM_030690473.2"/>
</dbReference>
<dbReference type="PANTHER" id="PTHR23155">
    <property type="entry name" value="DISEASE RESISTANCE PROTEIN RP"/>
    <property type="match status" value="1"/>
</dbReference>
<dbReference type="GO" id="GO:0043531">
    <property type="term" value="F:ADP binding"/>
    <property type="evidence" value="ECO:0007669"/>
    <property type="project" value="InterPro"/>
</dbReference>
<accession>A0A8B8QIH7</accession>
<proteinExistence type="predicted"/>
<dbReference type="SUPFAM" id="SSF52540">
    <property type="entry name" value="P-loop containing nucleoside triphosphate hydrolases"/>
    <property type="match status" value="1"/>
</dbReference>
<evidence type="ECO:0000313" key="7">
    <source>
        <dbReference type="Proteomes" id="UP000827889"/>
    </source>
</evidence>
<evidence type="ECO:0000259" key="5">
    <source>
        <dbReference type="Pfam" id="PF23559"/>
    </source>
</evidence>
<dbReference type="InterPro" id="IPR044974">
    <property type="entry name" value="Disease_R_plants"/>
</dbReference>
<evidence type="ECO:0000256" key="1">
    <source>
        <dbReference type="ARBA" id="ARBA00022737"/>
    </source>
</evidence>
<reference evidence="7" key="1">
    <citation type="submission" date="2025-05" db="UniProtKB">
        <authorList>
            <consortium name="RefSeq"/>
        </authorList>
    </citation>
    <scope>NUCLEOTIDE SEQUENCE [LARGE SCALE GENOMIC DNA]</scope>
</reference>
<dbReference type="GO" id="GO:0098542">
    <property type="term" value="P:defense response to other organism"/>
    <property type="evidence" value="ECO:0007669"/>
    <property type="project" value="TreeGrafter"/>
</dbReference>
<keyword evidence="2" id="KW-0611">Plant defense</keyword>
<feature type="domain" description="Disease resistance protein winged helix" evidence="5">
    <location>
        <begin position="424"/>
        <end position="499"/>
    </location>
</feature>
<keyword evidence="1" id="KW-0677">Repeat</keyword>
<dbReference type="PRINTS" id="PR00364">
    <property type="entry name" value="DISEASERSIST"/>
</dbReference>
<gene>
    <name evidence="8" type="primary">LOC115752254</name>
</gene>
<name>A0A8B8QIH7_9MYRT</name>
<dbReference type="FunFam" id="3.40.50.300:FF:001091">
    <property type="entry name" value="Probable disease resistance protein At1g61300"/>
    <property type="match status" value="1"/>
</dbReference>
<dbReference type="InterPro" id="IPR002182">
    <property type="entry name" value="NB-ARC"/>
</dbReference>
<dbReference type="Pfam" id="PF23598">
    <property type="entry name" value="LRR_14"/>
    <property type="match status" value="1"/>
</dbReference>
<reference evidence="8" key="2">
    <citation type="submission" date="2025-08" db="UniProtKB">
        <authorList>
            <consortium name="RefSeq"/>
        </authorList>
    </citation>
    <scope>IDENTIFICATION</scope>
    <source>
        <tissue evidence="8">Leaf</tissue>
    </source>
</reference>
<feature type="region of interest" description="Disordered" evidence="3">
    <location>
        <begin position="120"/>
        <end position="149"/>
    </location>
</feature>
<evidence type="ECO:0000313" key="8">
    <source>
        <dbReference type="RefSeq" id="XP_030546333.1"/>
    </source>
</evidence>
<dbReference type="Gene3D" id="1.10.10.10">
    <property type="entry name" value="Winged helix-like DNA-binding domain superfamily/Winged helix DNA-binding domain"/>
    <property type="match status" value="1"/>
</dbReference>
<sequence>MATEVAAFLLKEKLQNLKADQTIIHPRLKGRISTAIDNLQQLLSFLKDTAEPDNAEDRESERTNLLYTIYSAEDTIDTYLLRRAQQRLKRLASLWSQKEVSKGLKKFNVEFMDLPFFSSLKKDQPQPQPQPLQSKVPRNVGSATTREGGSTHRWEKISHLLDMESEAVVWKQHMEELVKGLIPLPLEEQEFRVLPVVGSGGSGKTTMVRSLYDRVDIKRHFECRAWVCVSRDFKFRDVLVDLIEQVSITRLSGIDHMGDDILAEMLLKALMEKRYLIVLDDVWKVEDWHQLTISLPDSQNGSRVILTTRSDEVADLADLWGNPLRLHQICDAERWELLKRQVGKHEAELGKFEDVIMEKCHYYSPLDIVLAGGILSTTESREWPRIIAKLPSPGEGRSTSLDIVSLSFHELPPRLKVCFLYLGLFPKPLDVPVRRLSWLWLSEGFLSPTPAERKMKLEPEDLADMCFEILVRRKLIDVTKWKLDGTPKTCRMSGVIRDFFSPKSVRSGLFYIHDNETKLPTICKIRRLVEYMESEKVLDDSIDENLRSFVSFNNKLRGKANREIGTFFKSLVNKKGFSLLKVLDLEGVYKPLLSDIVGNLLLLRFLGLRSTVLDSIPSAVGKLPCLETLDLKHTNVTTLPNSIWKAKKLRHLYMNEVHIDAFFQKLSKGSLSNLQTLRGLYVGNENVVTNSLDRLVNIRKLGLTCHKKSVKAVVDWVLLLPNLHSLKLSSIDEFGKPSKIELMSLEKQTKLCNLYLLGALEKPVNLSRVLPLSLKKLTLSMLELKEDPMPVLSKLPELSILRLFADSYLGSRMTCDGEGFPKLRVLKLWMLSQLRSWTVEEGTMPILQELEIRGCDALRKIDGIKHLQSLKELTLTNMPESFTERIKRGIWREMYIKVNEWMLSRHQVNQVRTADEIDEYDSEDDSNSHVEEEGEEEEEEEERYYDEEGDESGEIDEDGQEDGDESCR</sequence>
<protein>
    <submittedName>
        <fullName evidence="8">Disease resistance protein RPP13-like isoform X2</fullName>
    </submittedName>
</protein>
<dbReference type="SUPFAM" id="SSF52058">
    <property type="entry name" value="L domain-like"/>
    <property type="match status" value="1"/>
</dbReference>
<feature type="region of interest" description="Disordered" evidence="3">
    <location>
        <begin position="917"/>
        <end position="968"/>
    </location>
</feature>
<feature type="compositionally biased region" description="Acidic residues" evidence="3">
    <location>
        <begin position="932"/>
        <end position="968"/>
    </location>
</feature>
<dbReference type="Gene3D" id="3.80.10.10">
    <property type="entry name" value="Ribonuclease Inhibitor"/>
    <property type="match status" value="1"/>
</dbReference>
<dbReference type="Proteomes" id="UP000827889">
    <property type="component" value="Chromosome 2"/>
</dbReference>
<feature type="domain" description="NB-ARC" evidence="4">
    <location>
        <begin position="173"/>
        <end position="347"/>
    </location>
</feature>
<dbReference type="InterPro" id="IPR036388">
    <property type="entry name" value="WH-like_DNA-bd_sf"/>
</dbReference>
<evidence type="ECO:0000256" key="2">
    <source>
        <dbReference type="ARBA" id="ARBA00022821"/>
    </source>
</evidence>
<dbReference type="InterPro" id="IPR058922">
    <property type="entry name" value="WHD_DRP"/>
</dbReference>
<evidence type="ECO:0000259" key="4">
    <source>
        <dbReference type="Pfam" id="PF00931"/>
    </source>
</evidence>
<evidence type="ECO:0000256" key="3">
    <source>
        <dbReference type="SAM" id="MobiDB-lite"/>
    </source>
</evidence>
<keyword evidence="7" id="KW-1185">Reference proteome</keyword>
<dbReference type="Pfam" id="PF23559">
    <property type="entry name" value="WHD_DRP"/>
    <property type="match status" value="1"/>
</dbReference>
<feature type="domain" description="Disease resistance R13L4/SHOC-2-like LRR" evidence="6">
    <location>
        <begin position="570"/>
        <end position="876"/>
    </location>
</feature>
<dbReference type="InterPro" id="IPR055414">
    <property type="entry name" value="LRR_R13L4/SHOC2-like"/>
</dbReference>
<dbReference type="Gene3D" id="3.40.50.300">
    <property type="entry name" value="P-loop containing nucleotide triphosphate hydrolases"/>
    <property type="match status" value="1"/>
</dbReference>
<evidence type="ECO:0000259" key="6">
    <source>
        <dbReference type="Pfam" id="PF23598"/>
    </source>
</evidence>
<dbReference type="AlphaFoldDB" id="A0A8B8QIH7"/>
<dbReference type="InterPro" id="IPR027417">
    <property type="entry name" value="P-loop_NTPase"/>
</dbReference>